<dbReference type="RefSeq" id="WP_250422932.1">
    <property type="nucleotide sequence ID" value="NZ_JAJKBJ010000019.1"/>
</dbReference>
<dbReference type="Proteomes" id="UP001139721">
    <property type="component" value="Unassembled WGS sequence"/>
</dbReference>
<reference evidence="2" key="1">
    <citation type="submission" date="2021-11" db="EMBL/GenBank/DDBJ databases">
        <title>Legionella maioricencis sp. nov., a new species isolated from hot water samples in Mallorca.</title>
        <authorList>
            <person name="Crespi S."/>
            <person name="Drasar V."/>
            <person name="Salva-Serra F."/>
            <person name="Jaen-Luchoro D."/>
            <person name="Pineiro-Iglesias B."/>
            <person name="Aliaga F."/>
            <person name="Fernandez-Juarez V."/>
            <person name="Coll G."/>
            <person name="Moore E.R.B."/>
            <person name="Bennasar-Figueras A."/>
        </authorList>
    </citation>
    <scope>NUCLEOTIDE SEQUENCE</scope>
    <source>
        <strain evidence="2">HCPI-6</strain>
    </source>
</reference>
<comment type="caution">
    <text evidence="2">The sequence shown here is derived from an EMBL/GenBank/DDBJ whole genome shotgun (WGS) entry which is preliminary data.</text>
</comment>
<gene>
    <name evidence="2" type="ORF">LOX96_13680</name>
</gene>
<protein>
    <recommendedName>
        <fullName evidence="4">Lipoprotein</fullName>
    </recommendedName>
</protein>
<accession>A0A9X2D415</accession>
<evidence type="ECO:0000313" key="3">
    <source>
        <dbReference type="Proteomes" id="UP001139721"/>
    </source>
</evidence>
<evidence type="ECO:0000313" key="2">
    <source>
        <dbReference type="EMBL" id="MCL9685152.1"/>
    </source>
</evidence>
<feature type="signal peptide" evidence="1">
    <location>
        <begin position="1"/>
        <end position="23"/>
    </location>
</feature>
<feature type="chain" id="PRO_5040824200" description="Lipoprotein" evidence="1">
    <location>
        <begin position="24"/>
        <end position="80"/>
    </location>
</feature>
<keyword evidence="3" id="KW-1185">Reference proteome</keyword>
<evidence type="ECO:0008006" key="4">
    <source>
        <dbReference type="Google" id="ProtNLM"/>
    </source>
</evidence>
<evidence type="ECO:0000256" key="1">
    <source>
        <dbReference type="SAM" id="SignalP"/>
    </source>
</evidence>
<keyword evidence="1" id="KW-0732">Signal</keyword>
<dbReference type="EMBL" id="JAJKBJ010000019">
    <property type="protein sequence ID" value="MCL9685152.1"/>
    <property type="molecule type" value="Genomic_DNA"/>
</dbReference>
<proteinExistence type="predicted"/>
<organism evidence="2 3">
    <name type="scientific">Legionella maioricensis</name>
    <dbReference type="NCBI Taxonomy" id="2896528"/>
    <lineage>
        <taxon>Bacteria</taxon>
        <taxon>Pseudomonadati</taxon>
        <taxon>Pseudomonadota</taxon>
        <taxon>Gammaproteobacteria</taxon>
        <taxon>Legionellales</taxon>
        <taxon>Legionellaceae</taxon>
        <taxon>Legionella</taxon>
    </lineage>
</organism>
<sequence length="80" mass="9147">MNKLIAALTVSTPLLMLSGCTYYDTGVNTVVYDPGYSNDYVYSVGYYSTRPYWGSNYYYIGYPGYYLGDSGYWTGYYNGY</sequence>
<dbReference type="PROSITE" id="PS51257">
    <property type="entry name" value="PROKAR_LIPOPROTEIN"/>
    <property type="match status" value="1"/>
</dbReference>
<name>A0A9X2D415_9GAMM</name>
<dbReference type="AlphaFoldDB" id="A0A9X2D415"/>